<reference evidence="1" key="3">
    <citation type="journal article" date="2017" name="Nature">
        <title>Genome sequence of the progenitor of the wheat D genome Aegilops tauschii.</title>
        <authorList>
            <person name="Luo M.C."/>
            <person name="Gu Y.Q."/>
            <person name="Puiu D."/>
            <person name="Wang H."/>
            <person name="Twardziok S.O."/>
            <person name="Deal K.R."/>
            <person name="Huo N."/>
            <person name="Zhu T."/>
            <person name="Wang L."/>
            <person name="Wang Y."/>
            <person name="McGuire P.E."/>
            <person name="Liu S."/>
            <person name="Long H."/>
            <person name="Ramasamy R.K."/>
            <person name="Rodriguez J.C."/>
            <person name="Van S.L."/>
            <person name="Yuan L."/>
            <person name="Wang Z."/>
            <person name="Xia Z."/>
            <person name="Xiao L."/>
            <person name="Anderson O.D."/>
            <person name="Ouyang S."/>
            <person name="Liang Y."/>
            <person name="Zimin A.V."/>
            <person name="Pertea G."/>
            <person name="Qi P."/>
            <person name="Bennetzen J.L."/>
            <person name="Dai X."/>
            <person name="Dawson M.W."/>
            <person name="Muller H.G."/>
            <person name="Kugler K."/>
            <person name="Rivarola-Duarte L."/>
            <person name="Spannagl M."/>
            <person name="Mayer K.F.X."/>
            <person name="Lu F.H."/>
            <person name="Bevan M.W."/>
            <person name="Leroy P."/>
            <person name="Li P."/>
            <person name="You F.M."/>
            <person name="Sun Q."/>
            <person name="Liu Z."/>
            <person name="Lyons E."/>
            <person name="Wicker T."/>
            <person name="Salzberg S.L."/>
            <person name="Devos K.M."/>
            <person name="Dvorak J."/>
        </authorList>
    </citation>
    <scope>NUCLEOTIDE SEQUENCE [LARGE SCALE GENOMIC DNA]</scope>
    <source>
        <strain evidence="1">cv. AL8/78</strain>
    </source>
</reference>
<sequence>PCRVGGWRRVVGVLGARWGWMGSWWRRRGRRRCAGGWCLVINDGLRVGGELEGQRRPNVSFERILRDATTAVG</sequence>
<proteinExistence type="predicted"/>
<dbReference type="EnsemblPlants" id="AET6Gv20160800.1">
    <property type="protein sequence ID" value="AET6Gv20160800.1"/>
    <property type="gene ID" value="AET6Gv20160800"/>
</dbReference>
<dbReference type="Gramene" id="AET6Gv20160800.1">
    <property type="protein sequence ID" value="AET6Gv20160800.1"/>
    <property type="gene ID" value="AET6Gv20160800"/>
</dbReference>
<reference evidence="2" key="1">
    <citation type="journal article" date="2014" name="Science">
        <title>Ancient hybridizations among the ancestral genomes of bread wheat.</title>
        <authorList>
            <consortium name="International Wheat Genome Sequencing Consortium,"/>
            <person name="Marcussen T."/>
            <person name="Sandve S.R."/>
            <person name="Heier L."/>
            <person name="Spannagl M."/>
            <person name="Pfeifer M."/>
            <person name="Jakobsen K.S."/>
            <person name="Wulff B.B."/>
            <person name="Steuernagel B."/>
            <person name="Mayer K.F."/>
            <person name="Olsen O.A."/>
        </authorList>
    </citation>
    <scope>NUCLEOTIDE SEQUENCE [LARGE SCALE GENOMIC DNA]</scope>
    <source>
        <strain evidence="2">cv. AL8/78</strain>
    </source>
</reference>
<evidence type="ECO:0000313" key="2">
    <source>
        <dbReference type="Proteomes" id="UP000015105"/>
    </source>
</evidence>
<evidence type="ECO:0000313" key="1">
    <source>
        <dbReference type="EnsemblPlants" id="AET6Gv20160800.1"/>
    </source>
</evidence>
<dbReference type="Proteomes" id="UP000015105">
    <property type="component" value="Chromosome 6D"/>
</dbReference>
<protein>
    <submittedName>
        <fullName evidence="1">Uncharacterized protein</fullName>
    </submittedName>
</protein>
<organism evidence="1 2">
    <name type="scientific">Aegilops tauschii subsp. strangulata</name>
    <name type="common">Goatgrass</name>
    <dbReference type="NCBI Taxonomy" id="200361"/>
    <lineage>
        <taxon>Eukaryota</taxon>
        <taxon>Viridiplantae</taxon>
        <taxon>Streptophyta</taxon>
        <taxon>Embryophyta</taxon>
        <taxon>Tracheophyta</taxon>
        <taxon>Spermatophyta</taxon>
        <taxon>Magnoliopsida</taxon>
        <taxon>Liliopsida</taxon>
        <taxon>Poales</taxon>
        <taxon>Poaceae</taxon>
        <taxon>BOP clade</taxon>
        <taxon>Pooideae</taxon>
        <taxon>Triticodae</taxon>
        <taxon>Triticeae</taxon>
        <taxon>Triticinae</taxon>
        <taxon>Aegilops</taxon>
    </lineage>
</organism>
<keyword evidence="2" id="KW-1185">Reference proteome</keyword>
<reference evidence="2" key="2">
    <citation type="journal article" date="2017" name="Nat. Plants">
        <title>The Aegilops tauschii genome reveals multiple impacts of transposons.</title>
        <authorList>
            <person name="Zhao G."/>
            <person name="Zou C."/>
            <person name="Li K."/>
            <person name="Wang K."/>
            <person name="Li T."/>
            <person name="Gao L."/>
            <person name="Zhang X."/>
            <person name="Wang H."/>
            <person name="Yang Z."/>
            <person name="Liu X."/>
            <person name="Jiang W."/>
            <person name="Mao L."/>
            <person name="Kong X."/>
            <person name="Jiao Y."/>
            <person name="Jia J."/>
        </authorList>
    </citation>
    <scope>NUCLEOTIDE SEQUENCE [LARGE SCALE GENOMIC DNA]</scope>
    <source>
        <strain evidence="2">cv. AL8/78</strain>
    </source>
</reference>
<reference evidence="1" key="5">
    <citation type="journal article" date="2021" name="G3 (Bethesda)">
        <title>Aegilops tauschii genome assembly Aet v5.0 features greater sequence contiguity and improved annotation.</title>
        <authorList>
            <person name="Wang L."/>
            <person name="Zhu T."/>
            <person name="Rodriguez J.C."/>
            <person name="Deal K.R."/>
            <person name="Dubcovsky J."/>
            <person name="McGuire P.E."/>
            <person name="Lux T."/>
            <person name="Spannagl M."/>
            <person name="Mayer K.F.X."/>
            <person name="Baldrich P."/>
            <person name="Meyers B.C."/>
            <person name="Huo N."/>
            <person name="Gu Y.Q."/>
            <person name="Zhou H."/>
            <person name="Devos K.M."/>
            <person name="Bennetzen J.L."/>
            <person name="Unver T."/>
            <person name="Budak H."/>
            <person name="Gulick P.J."/>
            <person name="Galiba G."/>
            <person name="Kalapos B."/>
            <person name="Nelson D.R."/>
            <person name="Li P."/>
            <person name="You F.M."/>
            <person name="Luo M.C."/>
            <person name="Dvorak J."/>
        </authorList>
    </citation>
    <scope>NUCLEOTIDE SEQUENCE [LARGE SCALE GENOMIC DNA]</scope>
    <source>
        <strain evidence="1">cv. AL8/78</strain>
    </source>
</reference>
<name>A0A453MZP6_AEGTS</name>
<accession>A0A453MZP6</accession>
<reference evidence="1" key="4">
    <citation type="submission" date="2019-03" db="UniProtKB">
        <authorList>
            <consortium name="EnsemblPlants"/>
        </authorList>
    </citation>
    <scope>IDENTIFICATION</scope>
</reference>
<dbReference type="AlphaFoldDB" id="A0A453MZP6"/>